<dbReference type="RefSeq" id="WP_051624564.1">
    <property type="nucleotide sequence ID" value="NZ_ARYL01000006.1"/>
</dbReference>
<dbReference type="EMBL" id="ARYL01000006">
    <property type="protein sequence ID" value="KDA03359.1"/>
    <property type="molecule type" value="Genomic_DNA"/>
</dbReference>
<sequence>MANSPHVSDAAEDNRPQGARNLEGALWMAASGAVFTAFLTLSKIQSADYDPGFLAFWRTAVALLITLPVIFRYGLGIMRVQQPGMVFLRSVFGTMGFILSFYAVSDAVGLPLSEFNAISFSRAMFITVIAALFLRETVGWHRWGATLAGFVGVLVMTHPQTGVSLGTGLALGAAFCMAGAIALVKSLSRLHRPMTLLIWANLLSSILLLPLAIWKWPAVAPSLLDWSMIGLMGLCGALGQYLYIRGMSIGDASFLSPIDYLRLPMAAMVDWLLFHLLPGPWTWVGTAIIISATFYITYREHRLSGRAATPPL</sequence>
<comment type="similarity">
    <text evidence="2">Belongs to the drug/metabolite transporter (DMT) superfamily. 10 TMS drug/metabolite exporter (DME) (TC 2.A.7.3) family.</text>
</comment>
<dbReference type="InterPro" id="IPR000620">
    <property type="entry name" value="EamA_dom"/>
</dbReference>
<keyword evidence="9" id="KW-1185">Reference proteome</keyword>
<feature type="domain" description="EamA" evidence="7">
    <location>
        <begin position="166"/>
        <end position="297"/>
    </location>
</feature>
<dbReference type="PANTHER" id="PTHR22911:SF6">
    <property type="entry name" value="SOLUTE CARRIER FAMILY 35 MEMBER G1"/>
    <property type="match status" value="1"/>
</dbReference>
<feature type="transmembrane region" description="Helical" evidence="6">
    <location>
        <begin position="196"/>
        <end position="214"/>
    </location>
</feature>
<keyword evidence="3 6" id="KW-0812">Transmembrane</keyword>
<accession>A0A059G9G8</accession>
<feature type="transmembrane region" description="Helical" evidence="6">
    <location>
        <begin position="140"/>
        <end position="157"/>
    </location>
</feature>
<comment type="caution">
    <text evidence="8">The sequence shown here is derived from an EMBL/GenBank/DDBJ whole genome shotgun (WGS) entry which is preliminary data.</text>
</comment>
<proteinExistence type="inferred from homology"/>
<evidence type="ECO:0000256" key="6">
    <source>
        <dbReference type="SAM" id="Phobius"/>
    </source>
</evidence>
<dbReference type="OrthoDB" id="9807937at2"/>
<dbReference type="PATRIC" id="fig|1280953.3.peg.1156"/>
<dbReference type="SUPFAM" id="SSF103481">
    <property type="entry name" value="Multidrug resistance efflux transporter EmrE"/>
    <property type="match status" value="2"/>
</dbReference>
<organism evidence="8 9">
    <name type="scientific">Hyphomonas oceanitis SCH89</name>
    <dbReference type="NCBI Taxonomy" id="1280953"/>
    <lineage>
        <taxon>Bacteria</taxon>
        <taxon>Pseudomonadati</taxon>
        <taxon>Pseudomonadota</taxon>
        <taxon>Alphaproteobacteria</taxon>
        <taxon>Hyphomonadales</taxon>
        <taxon>Hyphomonadaceae</taxon>
        <taxon>Hyphomonas</taxon>
    </lineage>
</organism>
<feature type="transmembrane region" description="Helical" evidence="6">
    <location>
        <begin position="226"/>
        <end position="244"/>
    </location>
</feature>
<evidence type="ECO:0000256" key="5">
    <source>
        <dbReference type="ARBA" id="ARBA00023136"/>
    </source>
</evidence>
<keyword evidence="4 6" id="KW-1133">Transmembrane helix</keyword>
<dbReference type="InterPro" id="IPR037185">
    <property type="entry name" value="EmrE-like"/>
</dbReference>
<dbReference type="GO" id="GO:0016020">
    <property type="term" value="C:membrane"/>
    <property type="evidence" value="ECO:0007669"/>
    <property type="project" value="UniProtKB-SubCell"/>
</dbReference>
<evidence type="ECO:0000256" key="1">
    <source>
        <dbReference type="ARBA" id="ARBA00004141"/>
    </source>
</evidence>
<feature type="transmembrane region" description="Helical" evidence="6">
    <location>
        <begin position="115"/>
        <end position="133"/>
    </location>
</feature>
<dbReference type="Pfam" id="PF00892">
    <property type="entry name" value="EamA"/>
    <property type="match status" value="2"/>
</dbReference>
<feature type="transmembrane region" description="Helical" evidence="6">
    <location>
        <begin position="163"/>
        <end position="184"/>
    </location>
</feature>
<feature type="transmembrane region" description="Helical" evidence="6">
    <location>
        <begin position="86"/>
        <end position="103"/>
    </location>
</feature>
<dbReference type="eggNOG" id="COG0697">
    <property type="taxonomic scope" value="Bacteria"/>
</dbReference>
<evidence type="ECO:0000256" key="2">
    <source>
        <dbReference type="ARBA" id="ARBA00009853"/>
    </source>
</evidence>
<protein>
    <submittedName>
        <fullName evidence="8">Putative transporter</fullName>
    </submittedName>
</protein>
<gene>
    <name evidence="8" type="ORF">HOC_05738</name>
</gene>
<evidence type="ECO:0000259" key="7">
    <source>
        <dbReference type="Pfam" id="PF00892"/>
    </source>
</evidence>
<evidence type="ECO:0000256" key="4">
    <source>
        <dbReference type="ARBA" id="ARBA00022989"/>
    </source>
</evidence>
<feature type="transmembrane region" description="Helical" evidence="6">
    <location>
        <begin position="54"/>
        <end position="74"/>
    </location>
</feature>
<dbReference type="AlphaFoldDB" id="A0A059G9G8"/>
<feature type="transmembrane region" description="Helical" evidence="6">
    <location>
        <begin position="24"/>
        <end position="42"/>
    </location>
</feature>
<dbReference type="Proteomes" id="UP000024942">
    <property type="component" value="Unassembled WGS sequence"/>
</dbReference>
<keyword evidence="5 6" id="KW-0472">Membrane</keyword>
<dbReference type="STRING" id="1280953.HOC_05738"/>
<comment type="subcellular location">
    <subcellularLocation>
        <location evidence="1">Membrane</location>
        <topology evidence="1">Multi-pass membrane protein</topology>
    </subcellularLocation>
</comment>
<feature type="transmembrane region" description="Helical" evidence="6">
    <location>
        <begin position="280"/>
        <end position="298"/>
    </location>
</feature>
<dbReference type="PANTHER" id="PTHR22911">
    <property type="entry name" value="ACYL-MALONYL CONDENSING ENZYME-RELATED"/>
    <property type="match status" value="1"/>
</dbReference>
<feature type="domain" description="EamA" evidence="7">
    <location>
        <begin position="24"/>
        <end position="156"/>
    </location>
</feature>
<evidence type="ECO:0000313" key="8">
    <source>
        <dbReference type="EMBL" id="KDA03359.1"/>
    </source>
</evidence>
<evidence type="ECO:0000313" key="9">
    <source>
        <dbReference type="Proteomes" id="UP000024942"/>
    </source>
</evidence>
<name>A0A059G9G8_9PROT</name>
<evidence type="ECO:0000256" key="3">
    <source>
        <dbReference type="ARBA" id="ARBA00022692"/>
    </source>
</evidence>
<reference evidence="8 9" key="1">
    <citation type="journal article" date="2014" name="Antonie Van Leeuwenhoek">
        <title>Hyphomonas beringensis sp. nov. and Hyphomonas chukchiensis sp. nov., isolated from surface seawater of the Bering Sea and Chukchi Sea.</title>
        <authorList>
            <person name="Li C."/>
            <person name="Lai Q."/>
            <person name="Li G."/>
            <person name="Dong C."/>
            <person name="Wang J."/>
            <person name="Liao Y."/>
            <person name="Shao Z."/>
        </authorList>
    </citation>
    <scope>NUCLEOTIDE SEQUENCE [LARGE SCALE GENOMIC DNA]</scope>
    <source>
        <strain evidence="8 9">SCH89</strain>
    </source>
</reference>